<evidence type="ECO:0000256" key="4">
    <source>
        <dbReference type="ARBA" id="ARBA00022840"/>
    </source>
</evidence>
<feature type="transmembrane region" description="Helical" evidence="5">
    <location>
        <begin position="20"/>
        <end position="48"/>
    </location>
</feature>
<dbReference type="SMART" id="SM00382">
    <property type="entry name" value="AAA"/>
    <property type="match status" value="2"/>
</dbReference>
<dbReference type="eggNOG" id="COG0488">
    <property type="taxonomic scope" value="Bacteria"/>
</dbReference>
<reference evidence="7 8" key="1">
    <citation type="submission" date="2012-12" db="EMBL/GenBank/DDBJ databases">
        <title>Whole genome shotgun sequence of Gordonia hirsuta NBRC 16056.</title>
        <authorList>
            <person name="Isaki-Nakamura S."/>
            <person name="Hosoyama A."/>
            <person name="Tsuchikane K."/>
            <person name="Katsumata H."/>
            <person name="Baba S."/>
            <person name="Yamazaki S."/>
            <person name="Fujita N."/>
        </authorList>
    </citation>
    <scope>NUCLEOTIDE SEQUENCE [LARGE SCALE GENOMIC DNA]</scope>
    <source>
        <strain evidence="7 8">NBRC 16056</strain>
    </source>
</reference>
<dbReference type="Proteomes" id="UP000053405">
    <property type="component" value="Unassembled WGS sequence"/>
</dbReference>
<feature type="domain" description="ABC transporter" evidence="6">
    <location>
        <begin position="477"/>
        <end position="687"/>
    </location>
</feature>
<feature type="transmembrane region" description="Helical" evidence="5">
    <location>
        <begin position="193"/>
        <end position="216"/>
    </location>
</feature>
<dbReference type="GO" id="GO:0016887">
    <property type="term" value="F:ATP hydrolysis activity"/>
    <property type="evidence" value="ECO:0007669"/>
    <property type="project" value="InterPro"/>
</dbReference>
<dbReference type="STRING" id="1121927.GOHSU_23_00100"/>
<dbReference type="InterPro" id="IPR027417">
    <property type="entry name" value="P-loop_NTPase"/>
</dbReference>
<evidence type="ECO:0000259" key="6">
    <source>
        <dbReference type="PROSITE" id="PS50893"/>
    </source>
</evidence>
<dbReference type="RefSeq" id="WP_005940249.1">
    <property type="nucleotide sequence ID" value="NZ_ATVK01000012.1"/>
</dbReference>
<feature type="transmembrane region" description="Helical" evidence="5">
    <location>
        <begin position="113"/>
        <end position="137"/>
    </location>
</feature>
<keyword evidence="8" id="KW-1185">Reference proteome</keyword>
<accession>L7L9R3</accession>
<feature type="domain" description="ABC transporter" evidence="6">
    <location>
        <begin position="249"/>
        <end position="471"/>
    </location>
</feature>
<comment type="similarity">
    <text evidence="1">Belongs to the ABC transporter superfamily.</text>
</comment>
<keyword evidence="2" id="KW-0813">Transport</keyword>
<evidence type="ECO:0000256" key="5">
    <source>
        <dbReference type="SAM" id="Phobius"/>
    </source>
</evidence>
<dbReference type="Gene3D" id="3.40.50.300">
    <property type="entry name" value="P-loop containing nucleotide triphosphate hydrolases"/>
    <property type="match status" value="2"/>
</dbReference>
<name>L7L9R3_9ACTN</name>
<evidence type="ECO:0000313" key="8">
    <source>
        <dbReference type="Proteomes" id="UP000053405"/>
    </source>
</evidence>
<evidence type="ECO:0000256" key="3">
    <source>
        <dbReference type="ARBA" id="ARBA00022741"/>
    </source>
</evidence>
<dbReference type="InterPro" id="IPR017871">
    <property type="entry name" value="ABC_transporter-like_CS"/>
</dbReference>
<gene>
    <name evidence="7" type="ORF">GOHSU_23_00100</name>
</gene>
<dbReference type="InterPro" id="IPR015856">
    <property type="entry name" value="ABC_transpr_CbiO/EcfA_su"/>
</dbReference>
<dbReference type="OrthoDB" id="501320at2"/>
<organism evidence="7 8">
    <name type="scientific">Gordonia hirsuta DSM 44140 = NBRC 16056</name>
    <dbReference type="NCBI Taxonomy" id="1121927"/>
    <lineage>
        <taxon>Bacteria</taxon>
        <taxon>Bacillati</taxon>
        <taxon>Actinomycetota</taxon>
        <taxon>Actinomycetes</taxon>
        <taxon>Mycobacteriales</taxon>
        <taxon>Gordoniaceae</taxon>
        <taxon>Gordonia</taxon>
    </lineage>
</organism>
<dbReference type="InterPro" id="IPR050095">
    <property type="entry name" value="ECF_ABC_transporter_ATP-bd"/>
</dbReference>
<comment type="caution">
    <text evidence="7">The sequence shown here is derived from an EMBL/GenBank/DDBJ whole genome shotgun (WGS) entry which is preliminary data.</text>
</comment>
<dbReference type="PROSITE" id="PS00211">
    <property type="entry name" value="ABC_TRANSPORTER_1"/>
    <property type="match status" value="2"/>
</dbReference>
<keyword evidence="5" id="KW-0472">Membrane</keyword>
<dbReference type="PANTHER" id="PTHR43553">
    <property type="entry name" value="HEAVY METAL TRANSPORTER"/>
    <property type="match status" value="1"/>
</dbReference>
<dbReference type="GO" id="GO:0043190">
    <property type="term" value="C:ATP-binding cassette (ABC) transporter complex"/>
    <property type="evidence" value="ECO:0007669"/>
    <property type="project" value="TreeGrafter"/>
</dbReference>
<dbReference type="PROSITE" id="PS50893">
    <property type="entry name" value="ABC_TRANSPORTER_2"/>
    <property type="match status" value="2"/>
</dbReference>
<keyword evidence="5" id="KW-1133">Transmembrane helix</keyword>
<dbReference type="GO" id="GO:0005524">
    <property type="term" value="F:ATP binding"/>
    <property type="evidence" value="ECO:0007669"/>
    <property type="project" value="UniProtKB-KW"/>
</dbReference>
<protein>
    <submittedName>
        <fullName evidence="7">Putative ABC transporter ATP-binding protein</fullName>
    </submittedName>
</protein>
<dbReference type="GO" id="GO:0042626">
    <property type="term" value="F:ATPase-coupled transmembrane transporter activity"/>
    <property type="evidence" value="ECO:0007669"/>
    <property type="project" value="TreeGrafter"/>
</dbReference>
<dbReference type="EMBL" id="BANT01000023">
    <property type="protein sequence ID" value="GAC57664.1"/>
    <property type="molecule type" value="Genomic_DNA"/>
</dbReference>
<keyword evidence="4 7" id="KW-0067">ATP-binding</keyword>
<sequence>MTKQALDTRARPISGPLRPLEIAIVAILSGLTVVAVVVASVIPMAQAAGLLAPVPVAMIAARTRPRAVVAAGVTTTAVTFAVAGLGSALSVLASVVIGGVVGEVKRRGGGLVTLLLVSLLVAPALASVSVLVLWILVPLRNLVLQILHNMIDGIGKAVVTAAESLSRVTGERRDLSGIGDWFGGAADNIVDYWWIWLLGSGALGSFISLVVAWWILGGVIGRLAHIKMQDTLENSRDLTVEEIAAPLPLRMVGVGYRYPGTSAEVLTGIDLTLTRGEFVAVVGANGSGKSTLSKILAGTPPTVGVVDRPGDSGLGKRGGTALVLQRPESQMLGSRVADDLVWGLPPGQDVDVEALLAEVGLAGLGDRETSDLSGGQQQRLAVAAALARDPQLLIADEVTSMVDPQGRLELVQILASLPARRGITVVLITHRDSEARAADRVIHLEAGRVVAHRPEWMAPEAHLPLLPDSAIAAEPLLDIRDVSHTYLAGSPWEVTALHHVDLQVNRGDGMLIVGGNGSGKTTLAWIVAGLIAPTSGEVLLNGEPMTGQIGRIGLGFQHARLQLQKTTVSDEIMAVGGESVGTAEVARVLDLVALPREIAARRVDSLSGGQMRRVVLASLVASKPEVLVLDEPLAGLDPAAREEVLDVLAGLRRGGITIIIISHDLEALDRVCNRRVELTGGVLEARR</sequence>
<proteinExistence type="inferred from homology"/>
<dbReference type="Pfam" id="PF00005">
    <property type="entry name" value="ABC_tran"/>
    <property type="match status" value="2"/>
</dbReference>
<dbReference type="InterPro" id="IPR003593">
    <property type="entry name" value="AAA+_ATPase"/>
</dbReference>
<evidence type="ECO:0000313" key="7">
    <source>
        <dbReference type="EMBL" id="GAC57664.1"/>
    </source>
</evidence>
<dbReference type="InterPro" id="IPR003439">
    <property type="entry name" value="ABC_transporter-like_ATP-bd"/>
</dbReference>
<evidence type="ECO:0000256" key="2">
    <source>
        <dbReference type="ARBA" id="ARBA00022448"/>
    </source>
</evidence>
<dbReference type="AlphaFoldDB" id="L7L9R3"/>
<evidence type="ECO:0000256" key="1">
    <source>
        <dbReference type="ARBA" id="ARBA00005417"/>
    </source>
</evidence>
<keyword evidence="3" id="KW-0547">Nucleotide-binding</keyword>
<keyword evidence="5" id="KW-0812">Transmembrane</keyword>
<dbReference type="CDD" id="cd03225">
    <property type="entry name" value="ABC_cobalt_CbiO_domain1"/>
    <property type="match status" value="2"/>
</dbReference>
<feature type="transmembrane region" description="Helical" evidence="5">
    <location>
        <begin position="68"/>
        <end position="101"/>
    </location>
</feature>
<dbReference type="SUPFAM" id="SSF52540">
    <property type="entry name" value="P-loop containing nucleoside triphosphate hydrolases"/>
    <property type="match status" value="2"/>
</dbReference>